<evidence type="ECO:0000313" key="2">
    <source>
        <dbReference type="EMBL" id="MET3534094.1"/>
    </source>
</evidence>
<organism evidence="2 3">
    <name type="scientific">Streptococcus parasuis</name>
    <dbReference type="NCBI Taxonomy" id="1501662"/>
    <lineage>
        <taxon>Bacteria</taxon>
        <taxon>Bacillati</taxon>
        <taxon>Bacillota</taxon>
        <taxon>Bacilli</taxon>
        <taxon>Lactobacillales</taxon>
        <taxon>Streptococcaceae</taxon>
        <taxon>Streptococcus</taxon>
    </lineage>
</organism>
<dbReference type="InterPro" id="IPR019405">
    <property type="entry name" value="Lactonase_7-beta_prop"/>
</dbReference>
<evidence type="ECO:0000313" key="3">
    <source>
        <dbReference type="Proteomes" id="UP001549134"/>
    </source>
</evidence>
<dbReference type="RefSeq" id="WP_237395380.1">
    <property type="nucleotide sequence ID" value="NZ_AP024276.1"/>
</dbReference>
<dbReference type="GO" id="GO:0017057">
    <property type="term" value="F:6-phosphogluconolactonase activity"/>
    <property type="evidence" value="ECO:0007669"/>
    <property type="project" value="UniProtKB-EC"/>
</dbReference>
<name>A0ABV2ESD3_9STRE</name>
<dbReference type="GeneID" id="78827906"/>
<accession>A0ABV2ESD3</accession>
<dbReference type="InterPro" id="IPR011048">
    <property type="entry name" value="Haem_d1_sf"/>
</dbReference>
<sequence length="398" mass="43293">MAQELALVGAWGADIQGVNNPEAGDGGLKVYRIQNDGRMELVGKSTPEINIGSLTVPGNGDYIYATDERKDLGGIHGNGGGIAAYKLNKETGEVIFLNEVSSAGAYPCYITGDSQRKYVFTANHGNHEEVVTVAVKEADGTFSAKRYFDEGSVVMFPIQADGSVGKACDVQTLTGSSIMPLFQWTSHPHSVWLDPTEKYLLVGDKGTDLIRVFEVDYENGKLISVNNFKTLEGLCPRHIAFHPSLPVFYCNGEQDHTVHAFGFDDQTGNITYIGGQTTVGPDYEDRDDPTDIFSHNQTADLRVHKSGKYLYVSNRGDDSIASFKIDADTGMIQLIEIVPSGGAIPRAINFDKSGDLLYVVNQRSNLVVPFKVDELTGHLIPTGQTMTVNSPVNIQFTN</sequence>
<dbReference type="SUPFAM" id="SSF51004">
    <property type="entry name" value="C-terminal (heme d1) domain of cytochrome cd1-nitrite reductase"/>
    <property type="match status" value="1"/>
</dbReference>
<dbReference type="Pfam" id="PF10282">
    <property type="entry name" value="Lactonase"/>
    <property type="match status" value="1"/>
</dbReference>
<dbReference type="PANTHER" id="PTHR30344:SF1">
    <property type="entry name" value="6-PHOSPHOGLUCONOLACTONASE"/>
    <property type="match status" value="1"/>
</dbReference>
<gene>
    <name evidence="2" type="ORF">ABID50_001253</name>
</gene>
<protein>
    <submittedName>
        <fullName evidence="2">6-phosphogluconolactonase</fullName>
        <ecNumber evidence="2">3.1.1.31</ecNumber>
    </submittedName>
</protein>
<comment type="caution">
    <text evidence="2">The sequence shown here is derived from an EMBL/GenBank/DDBJ whole genome shotgun (WGS) entry which is preliminary data.</text>
</comment>
<dbReference type="EMBL" id="JBEPLX010000012">
    <property type="protein sequence ID" value="MET3534094.1"/>
    <property type="molecule type" value="Genomic_DNA"/>
</dbReference>
<proteinExistence type="inferred from homology"/>
<reference evidence="2 3" key="1">
    <citation type="submission" date="2024-06" db="EMBL/GenBank/DDBJ databases">
        <title>Genomic Encyclopedia of Type Strains, Phase IV (KMG-IV): sequencing the most valuable type-strain genomes for metagenomic binning, comparative biology and taxonomic classification.</title>
        <authorList>
            <person name="Goeker M."/>
        </authorList>
    </citation>
    <scope>NUCLEOTIDE SEQUENCE [LARGE SCALE GENOMIC DNA]</scope>
    <source>
        <strain evidence="2 3">DSM 29126</strain>
    </source>
</reference>
<keyword evidence="2" id="KW-0378">Hydrolase</keyword>
<dbReference type="EC" id="3.1.1.31" evidence="2"/>
<dbReference type="PANTHER" id="PTHR30344">
    <property type="entry name" value="6-PHOSPHOGLUCONOLACTONASE-RELATED"/>
    <property type="match status" value="1"/>
</dbReference>
<evidence type="ECO:0000256" key="1">
    <source>
        <dbReference type="ARBA" id="ARBA00005564"/>
    </source>
</evidence>
<dbReference type="Gene3D" id="2.130.10.10">
    <property type="entry name" value="YVTN repeat-like/Quinoprotein amine dehydrogenase"/>
    <property type="match status" value="1"/>
</dbReference>
<comment type="similarity">
    <text evidence="1">Belongs to the cycloisomerase 2 family.</text>
</comment>
<dbReference type="InterPro" id="IPR015943">
    <property type="entry name" value="WD40/YVTN_repeat-like_dom_sf"/>
</dbReference>
<keyword evidence="3" id="KW-1185">Reference proteome</keyword>
<dbReference type="Proteomes" id="UP001549134">
    <property type="component" value="Unassembled WGS sequence"/>
</dbReference>
<dbReference type="InterPro" id="IPR050282">
    <property type="entry name" value="Cycloisomerase_2"/>
</dbReference>